<accession>A0A1W7HBP2</accession>
<evidence type="ECO:0000256" key="12">
    <source>
        <dbReference type="RuleBase" id="RU000461"/>
    </source>
</evidence>
<keyword evidence="7 12" id="KW-0560">Oxidoreductase</keyword>
<dbReference type="GO" id="GO:0004497">
    <property type="term" value="F:monooxygenase activity"/>
    <property type="evidence" value="ECO:0007669"/>
    <property type="project" value="UniProtKB-KW"/>
</dbReference>
<dbReference type="EMBL" id="FX983048">
    <property type="protein sequence ID" value="BAX34673.1"/>
    <property type="molecule type" value="mRNA"/>
</dbReference>
<evidence type="ECO:0000256" key="7">
    <source>
        <dbReference type="ARBA" id="ARBA00023002"/>
    </source>
</evidence>
<proteinExistence type="evidence at transcript level"/>
<comment type="cofactor">
    <cofactor evidence="11">
        <name>heme</name>
        <dbReference type="ChEBI" id="CHEBI:30413"/>
    </cofactor>
</comment>
<dbReference type="GO" id="GO:0016020">
    <property type="term" value="C:membrane"/>
    <property type="evidence" value="ECO:0007669"/>
    <property type="project" value="UniProtKB-SubCell"/>
</dbReference>
<evidence type="ECO:0000256" key="2">
    <source>
        <dbReference type="ARBA" id="ARBA00010617"/>
    </source>
</evidence>
<dbReference type="PANTHER" id="PTHR24282:SF196">
    <property type="entry name" value="CYTOCHROME P450 714C2"/>
    <property type="match status" value="1"/>
</dbReference>
<dbReference type="InterPro" id="IPR050665">
    <property type="entry name" value="Cytochrome_P450_Monooxygen"/>
</dbReference>
<evidence type="ECO:0000256" key="3">
    <source>
        <dbReference type="ARBA" id="ARBA00022617"/>
    </source>
</evidence>
<feature type="binding site" description="axial binding residue" evidence="11">
    <location>
        <position position="459"/>
    </location>
    <ligand>
        <name>heme</name>
        <dbReference type="ChEBI" id="CHEBI:30413"/>
    </ligand>
    <ligandPart>
        <name>Fe</name>
        <dbReference type="ChEBI" id="CHEBI:18248"/>
    </ligandPart>
</feature>
<keyword evidence="9 12" id="KW-0503">Monooxygenase</keyword>
<dbReference type="SUPFAM" id="SSF48264">
    <property type="entry name" value="Cytochrome P450"/>
    <property type="match status" value="1"/>
</dbReference>
<evidence type="ECO:0000313" key="14">
    <source>
        <dbReference type="EMBL" id="BAX34673.1"/>
    </source>
</evidence>
<dbReference type="Gene3D" id="1.10.630.10">
    <property type="entry name" value="Cytochrome P450"/>
    <property type="match status" value="1"/>
</dbReference>
<sequence length="513" mass="57453">MLLFTILFLLVGSLIIRLYLSLVIKPKKIREILKQQGVDGPKPKILLGNILEIKKSREDARNATINDNPDHQPLIHNAASVFPFVEKWRKQYGPVFAFSLGKMQILCVNSPDLVKEISTVTSMDFGRPSYQQKDLGPLLGQGILTSNGSIWARQRKIMAPELFMDKVKGMMGIITESAVAIINLWKHEIDRCGDGMIDISVDKYMKRFSGEIISRACFGSSYSKGEEIFLKLGDLQAIISKRPLSAGIPGLRYLPTETNRKIKALEKEISALILKIVKERQKAGYEKDLLQILLEGAKSSGLSSNALDRFVVDNCRNIYLAGFETSAVAASWCLMLLASHPEWQTRVRDEVNEVSQGQIPDIDMLRKMKQLHMVIQETMRLYPPAPTLAREAFKDMKIGNILVPKGVNIWTMVATLHTDTTIWGPDALEFKPQRFENGIAGACKSPGCYIPFGFGQRVCVGQHLAMVELKLLMALIVSNFSFSLSPNYVHSPSMTMIIEPKHGVDILIKKLHD</sequence>
<dbReference type="Pfam" id="PF00067">
    <property type="entry name" value="p450"/>
    <property type="match status" value="1"/>
</dbReference>
<evidence type="ECO:0000256" key="4">
    <source>
        <dbReference type="ARBA" id="ARBA00022692"/>
    </source>
</evidence>
<keyword evidence="10 13" id="KW-0472">Membrane</keyword>
<dbReference type="PANTHER" id="PTHR24282">
    <property type="entry name" value="CYTOCHROME P450 FAMILY MEMBER"/>
    <property type="match status" value="1"/>
</dbReference>
<comment type="similarity">
    <text evidence="2 12">Belongs to the cytochrome P450 family.</text>
</comment>
<dbReference type="InterPro" id="IPR017972">
    <property type="entry name" value="Cyt_P450_CS"/>
</dbReference>
<dbReference type="GO" id="GO:0016705">
    <property type="term" value="F:oxidoreductase activity, acting on paired donors, with incorporation or reduction of molecular oxygen"/>
    <property type="evidence" value="ECO:0007669"/>
    <property type="project" value="InterPro"/>
</dbReference>
<dbReference type="PRINTS" id="PR00463">
    <property type="entry name" value="EP450I"/>
</dbReference>
<dbReference type="GO" id="GO:0020037">
    <property type="term" value="F:heme binding"/>
    <property type="evidence" value="ECO:0007669"/>
    <property type="project" value="InterPro"/>
</dbReference>
<dbReference type="GO" id="GO:0005506">
    <property type="term" value="F:iron ion binding"/>
    <property type="evidence" value="ECO:0007669"/>
    <property type="project" value="InterPro"/>
</dbReference>
<evidence type="ECO:0000256" key="8">
    <source>
        <dbReference type="ARBA" id="ARBA00023004"/>
    </source>
</evidence>
<keyword evidence="5 11" id="KW-0479">Metal-binding</keyword>
<dbReference type="AlphaFoldDB" id="A0A1W7HBP2"/>
<evidence type="ECO:0000256" key="5">
    <source>
        <dbReference type="ARBA" id="ARBA00022723"/>
    </source>
</evidence>
<protein>
    <submittedName>
        <fullName evidence="14">Cytochrome P450</fullName>
    </submittedName>
</protein>
<evidence type="ECO:0000256" key="1">
    <source>
        <dbReference type="ARBA" id="ARBA00004167"/>
    </source>
</evidence>
<keyword evidence="3 11" id="KW-0349">Heme</keyword>
<organism evidence="14">
    <name type="scientific">Scoparia dulcis</name>
    <name type="common">Sweet broom</name>
    <name type="synonym">Capraria dulcis</name>
    <dbReference type="NCBI Taxonomy" id="107240"/>
    <lineage>
        <taxon>Eukaryota</taxon>
        <taxon>Viridiplantae</taxon>
        <taxon>Streptophyta</taxon>
        <taxon>Embryophyta</taxon>
        <taxon>Tracheophyta</taxon>
        <taxon>Spermatophyta</taxon>
        <taxon>Magnoliopsida</taxon>
        <taxon>eudicotyledons</taxon>
        <taxon>Gunneridae</taxon>
        <taxon>Pentapetalae</taxon>
        <taxon>asterids</taxon>
        <taxon>lamiids</taxon>
        <taxon>Lamiales</taxon>
        <taxon>Plantaginaceae</taxon>
        <taxon>Gratioleae</taxon>
        <taxon>Scoparia</taxon>
    </lineage>
</organism>
<dbReference type="PRINTS" id="PR00385">
    <property type="entry name" value="P450"/>
</dbReference>
<evidence type="ECO:0000256" key="10">
    <source>
        <dbReference type="ARBA" id="ARBA00023136"/>
    </source>
</evidence>
<comment type="subcellular location">
    <subcellularLocation>
        <location evidence="1">Membrane</location>
        <topology evidence="1">Single-pass membrane protein</topology>
    </subcellularLocation>
</comment>
<keyword evidence="8 11" id="KW-0408">Iron</keyword>
<dbReference type="PROSITE" id="PS00086">
    <property type="entry name" value="CYTOCHROME_P450"/>
    <property type="match status" value="1"/>
</dbReference>
<name>A0A1W7HBP2_SCODU</name>
<reference evidence="14" key="1">
    <citation type="journal article" date="2017" name="Sci. Rep.">
        <title>Elucidation of terpenoid metabolism in Scoparia dulcis by RNA-seq analysis.</title>
        <authorList>
            <person name="Yamamura Y."/>
            <person name="Kurosaki F."/>
            <person name="Lee J.B."/>
        </authorList>
    </citation>
    <scope>NUCLEOTIDE SEQUENCE</scope>
    <source>
        <tissue evidence="14">Mixture of leaf and root</tissue>
    </source>
</reference>
<evidence type="ECO:0000256" key="11">
    <source>
        <dbReference type="PIRSR" id="PIRSR602401-1"/>
    </source>
</evidence>
<dbReference type="InterPro" id="IPR001128">
    <property type="entry name" value="Cyt_P450"/>
</dbReference>
<evidence type="ECO:0000256" key="9">
    <source>
        <dbReference type="ARBA" id="ARBA00023033"/>
    </source>
</evidence>
<dbReference type="InterPro" id="IPR002401">
    <property type="entry name" value="Cyt_P450_E_grp-I"/>
</dbReference>
<keyword evidence="6 13" id="KW-1133">Transmembrane helix</keyword>
<evidence type="ECO:0000256" key="13">
    <source>
        <dbReference type="SAM" id="Phobius"/>
    </source>
</evidence>
<dbReference type="InterPro" id="IPR036396">
    <property type="entry name" value="Cyt_P450_sf"/>
</dbReference>
<feature type="transmembrane region" description="Helical" evidence="13">
    <location>
        <begin position="6"/>
        <end position="24"/>
    </location>
</feature>
<evidence type="ECO:0000256" key="6">
    <source>
        <dbReference type="ARBA" id="ARBA00022989"/>
    </source>
</evidence>
<keyword evidence="4 13" id="KW-0812">Transmembrane</keyword>